<evidence type="ECO:0000313" key="1">
    <source>
        <dbReference type="EMBL" id="EGK59326.1"/>
    </source>
</evidence>
<keyword evidence="2" id="KW-1185">Reference proteome</keyword>
<sequence length="568" mass="64786">MESGDMSIKLKPVVCIAWLPMGRIHLKPIIYATVIPVFRQPVQVSGDTSRRLNTSIAMRADTLRDIRIVKKIRVTGDALRRIGHCKAALVDTKRTLVKQSRILADTRIEIPHMLIYAEFRERGIRSFSVTLGELSLSDTIQLETVQPLSIDDSAQGRVLDYAFRFLVEETSQRGIVQSVKGTYSKDTLLYTPIHIYVERAKVSRYTAEIAAALGLKLHRLTDDFTPSQNFEGSGMTYHDFISALFGWTAKLPQRQINVFIRGDTLHIIQRGMEESVVDITDWSHAQPTIERKLLRSVWHSANNNHESGAHNEEDTAPIPFTGTISFKEISRTYSNGFLVRETNENGYSTYSYDGEYLAEKRTHNVDGSTSRTDYAYASTGRDVYLFKEWERTTEAVGDGKKHTEYDWEDWSREKGTERITYHAPLGYGWYATTVYVDGVLEGSSLSQGKPGGKASQFTVEQSNLSLGASYASDDELPYSSLIDTEFPVVGADYLRMLTREIEWLNRKTQETVTVEIRARIRSGIPDIDHIVDFTERIRFEGHEYFLQANMVELTPRLLRQTIKMVRWF</sequence>
<dbReference type="AlphaFoldDB" id="F5RN03"/>
<accession>F5RN03</accession>
<gene>
    <name evidence="1" type="ORF">HMPREF9081_1639</name>
</gene>
<dbReference type="eggNOG" id="ENOG5033QPC">
    <property type="taxonomic scope" value="Bacteria"/>
</dbReference>
<dbReference type="STRING" id="888060.HMPREF9081_1639"/>
<name>F5RN03_9FIRM</name>
<dbReference type="HOGENOM" id="CLU_467600_0_0_9"/>
<evidence type="ECO:0000313" key="2">
    <source>
        <dbReference type="Proteomes" id="UP000004067"/>
    </source>
</evidence>
<proteinExistence type="predicted"/>
<dbReference type="Proteomes" id="UP000004067">
    <property type="component" value="Unassembled WGS sequence"/>
</dbReference>
<protein>
    <submittedName>
        <fullName evidence="1">Uncharacterized protein</fullName>
    </submittedName>
</protein>
<organism evidence="1 2">
    <name type="scientific">Centipeda periodontii DSM 2778</name>
    <dbReference type="NCBI Taxonomy" id="888060"/>
    <lineage>
        <taxon>Bacteria</taxon>
        <taxon>Bacillati</taxon>
        <taxon>Bacillota</taxon>
        <taxon>Negativicutes</taxon>
        <taxon>Selenomonadales</taxon>
        <taxon>Selenomonadaceae</taxon>
        <taxon>Centipeda</taxon>
    </lineage>
</organism>
<reference evidence="1 2" key="1">
    <citation type="submission" date="2011-04" db="EMBL/GenBank/DDBJ databases">
        <authorList>
            <person name="Muzny D."/>
            <person name="Qin X."/>
            <person name="Deng J."/>
            <person name="Jiang H."/>
            <person name="Liu Y."/>
            <person name="Qu J."/>
            <person name="Song X.-Z."/>
            <person name="Zhang L."/>
            <person name="Thornton R."/>
            <person name="Coyle M."/>
            <person name="Francisco L."/>
            <person name="Jackson L."/>
            <person name="Javaid M."/>
            <person name="Korchina V."/>
            <person name="Kovar C."/>
            <person name="Mata R."/>
            <person name="Mathew T."/>
            <person name="Ngo R."/>
            <person name="Nguyen L."/>
            <person name="Nguyen N."/>
            <person name="Okwuonu G."/>
            <person name="Ongeri F."/>
            <person name="Pham C."/>
            <person name="Simmons D."/>
            <person name="Wilczek-Boney K."/>
            <person name="Hale W."/>
            <person name="Jakkamsetti A."/>
            <person name="Pham P."/>
            <person name="Ruth R."/>
            <person name="San Lucas F."/>
            <person name="Warren J."/>
            <person name="Zhang J."/>
            <person name="Zhao Z."/>
            <person name="Zhou C."/>
            <person name="Zhu D."/>
            <person name="Lee S."/>
            <person name="Bess C."/>
            <person name="Blankenburg K."/>
            <person name="Forbes L."/>
            <person name="Fu Q."/>
            <person name="Gubbala S."/>
            <person name="Hirani K."/>
            <person name="Jayaseelan J.C."/>
            <person name="Lara F."/>
            <person name="Munidasa M."/>
            <person name="Palculict T."/>
            <person name="Patil S."/>
            <person name="Pu L.-L."/>
            <person name="Saada N."/>
            <person name="Tang L."/>
            <person name="Weissenberger G."/>
            <person name="Zhu Y."/>
            <person name="Hemphill L."/>
            <person name="Shang Y."/>
            <person name="Youmans B."/>
            <person name="Ayvaz T."/>
            <person name="Ross M."/>
            <person name="Santibanez J."/>
            <person name="Aqrawi P."/>
            <person name="Gross S."/>
            <person name="Joshi V."/>
            <person name="Fowler G."/>
            <person name="Nazareth L."/>
            <person name="Reid J."/>
            <person name="Worley K."/>
            <person name="Petrosino J."/>
            <person name="Highlander S."/>
            <person name="Gibbs R."/>
        </authorList>
    </citation>
    <scope>NUCLEOTIDE SEQUENCE [LARGE SCALE GENOMIC DNA]</scope>
    <source>
        <strain evidence="1 2">DSM 2778</strain>
    </source>
</reference>
<dbReference type="EMBL" id="AFHQ01000037">
    <property type="protein sequence ID" value="EGK59326.1"/>
    <property type="molecule type" value="Genomic_DNA"/>
</dbReference>
<comment type="caution">
    <text evidence="1">The sequence shown here is derived from an EMBL/GenBank/DDBJ whole genome shotgun (WGS) entry which is preliminary data.</text>
</comment>